<feature type="transmembrane region" description="Helical" evidence="1">
    <location>
        <begin position="187"/>
        <end position="210"/>
    </location>
</feature>
<gene>
    <name evidence="2" type="ORF">JYZ213_LOCUS16620</name>
    <name evidence="4" type="ORF">OXD698_LOCUS10265</name>
    <name evidence="3" type="ORF">VCS650_LOCUS17565</name>
</gene>
<proteinExistence type="predicted"/>
<accession>A0A814KLD8</accession>
<sequence>MCKNKVLNQNQKSKNTLENYVIDVLFTNSLTIIHCNSYERHIIRDITIEKVGYIKCSNRNLFLPEDHVGSITLLQWNGTVVKCEKNKNIIKEEKTYLNIIHKAKDAFKKNPLVLTRVGSLDSSKYHCDDNKAEIDFKHPIGTSEPPTVAEFEKSFNKIPNNVNWEEDPTADLYINKTPKEKSSMNKFYIFGIIIIVFIIIIVISIIIYFYCCQSDSNEPNRKILHVDSDTSIGSNIS</sequence>
<comment type="caution">
    <text evidence="3">The sequence shown here is derived from an EMBL/GenBank/DDBJ whole genome shotgun (WGS) entry which is preliminary data.</text>
</comment>
<dbReference type="AlphaFoldDB" id="A0A814KLD8"/>
<dbReference type="OrthoDB" id="10017544at2759"/>
<dbReference type="Proteomes" id="UP000663844">
    <property type="component" value="Unassembled WGS sequence"/>
</dbReference>
<keyword evidence="1" id="KW-1133">Transmembrane helix</keyword>
<dbReference type="EMBL" id="CAJOAZ010000541">
    <property type="protein sequence ID" value="CAF3671245.1"/>
    <property type="molecule type" value="Genomic_DNA"/>
</dbReference>
<organism evidence="3 5">
    <name type="scientific">Adineta steineri</name>
    <dbReference type="NCBI Taxonomy" id="433720"/>
    <lineage>
        <taxon>Eukaryota</taxon>
        <taxon>Metazoa</taxon>
        <taxon>Spiralia</taxon>
        <taxon>Gnathifera</taxon>
        <taxon>Rotifera</taxon>
        <taxon>Eurotatoria</taxon>
        <taxon>Bdelloidea</taxon>
        <taxon>Adinetida</taxon>
        <taxon>Adinetidae</taxon>
        <taxon>Adineta</taxon>
    </lineage>
</organism>
<dbReference type="EMBL" id="CAJNON010000162">
    <property type="protein sequence ID" value="CAF1054005.1"/>
    <property type="molecule type" value="Genomic_DNA"/>
</dbReference>
<evidence type="ECO:0000313" key="5">
    <source>
        <dbReference type="Proteomes" id="UP000663891"/>
    </source>
</evidence>
<dbReference type="Proteomes" id="UP000663845">
    <property type="component" value="Unassembled WGS sequence"/>
</dbReference>
<keyword evidence="1" id="KW-0472">Membrane</keyword>
<evidence type="ECO:0000313" key="4">
    <source>
        <dbReference type="EMBL" id="CAF3671245.1"/>
    </source>
</evidence>
<dbReference type="Proteomes" id="UP000663891">
    <property type="component" value="Unassembled WGS sequence"/>
</dbReference>
<protein>
    <submittedName>
        <fullName evidence="3">Uncharacterized protein</fullName>
    </submittedName>
</protein>
<evidence type="ECO:0000313" key="2">
    <source>
        <dbReference type="EMBL" id="CAF1012663.1"/>
    </source>
</evidence>
<evidence type="ECO:0000313" key="3">
    <source>
        <dbReference type="EMBL" id="CAF1054005.1"/>
    </source>
</evidence>
<dbReference type="EMBL" id="CAJNOG010000150">
    <property type="protein sequence ID" value="CAF1012663.1"/>
    <property type="molecule type" value="Genomic_DNA"/>
</dbReference>
<evidence type="ECO:0000256" key="1">
    <source>
        <dbReference type="SAM" id="Phobius"/>
    </source>
</evidence>
<keyword evidence="1" id="KW-0812">Transmembrane</keyword>
<reference evidence="3" key="1">
    <citation type="submission" date="2021-02" db="EMBL/GenBank/DDBJ databases">
        <authorList>
            <person name="Nowell W R."/>
        </authorList>
    </citation>
    <scope>NUCLEOTIDE SEQUENCE</scope>
</reference>
<name>A0A814KLD8_9BILA</name>